<evidence type="ECO:0000313" key="5">
    <source>
        <dbReference type="EMBL" id="HCD1256743.1"/>
    </source>
</evidence>
<name>A0A9C7QMX9_CITAM</name>
<dbReference type="GO" id="GO:0019867">
    <property type="term" value="C:outer membrane"/>
    <property type="evidence" value="ECO:0007669"/>
    <property type="project" value="InterPro"/>
</dbReference>
<dbReference type="InterPro" id="IPR043990">
    <property type="entry name" value="AC_1"/>
</dbReference>
<dbReference type="Gene3D" id="2.160.20.20">
    <property type="match status" value="1"/>
</dbReference>
<accession>A0A9C7QMX9</accession>
<dbReference type="InterPro" id="IPR012332">
    <property type="entry name" value="Autotransporter_pectin_lyase_C"/>
</dbReference>
<dbReference type="Gene3D" id="2.40.128.130">
    <property type="entry name" value="Autotransporter beta-domain"/>
    <property type="match status" value="1"/>
</dbReference>
<dbReference type="Pfam" id="PF03797">
    <property type="entry name" value="Autotransporter"/>
    <property type="match status" value="1"/>
</dbReference>
<feature type="compositionally biased region" description="Acidic residues" evidence="2">
    <location>
        <begin position="974"/>
        <end position="983"/>
    </location>
</feature>
<dbReference type="CDD" id="cd01344">
    <property type="entry name" value="PL2_Passenger_AT"/>
    <property type="match status" value="1"/>
</dbReference>
<dbReference type="Pfam" id="PF18883">
    <property type="entry name" value="AC_1"/>
    <property type="match status" value="1"/>
</dbReference>
<feature type="chain" id="PRO_5039395510" evidence="3">
    <location>
        <begin position="26"/>
        <end position="1325"/>
    </location>
</feature>
<evidence type="ECO:0000313" key="6">
    <source>
        <dbReference type="Proteomes" id="UP000862426"/>
    </source>
</evidence>
<dbReference type="InterPro" id="IPR011050">
    <property type="entry name" value="Pectin_lyase_fold/virulence"/>
</dbReference>
<evidence type="ECO:0000259" key="4">
    <source>
        <dbReference type="PROSITE" id="PS51208"/>
    </source>
</evidence>
<dbReference type="InterPro" id="IPR005546">
    <property type="entry name" value="Autotransporte_beta"/>
</dbReference>
<dbReference type="Proteomes" id="UP000862426">
    <property type="component" value="Unassembled WGS sequence"/>
</dbReference>
<reference evidence="5" key="2">
    <citation type="submission" date="2022-05" db="EMBL/GenBank/DDBJ databases">
        <authorList>
            <consortium name="NCBI Pathogen Detection Project"/>
        </authorList>
    </citation>
    <scope>NUCLEOTIDE SEQUENCE</scope>
    <source>
        <strain evidence="5">CAV1698</strain>
    </source>
</reference>
<evidence type="ECO:0000256" key="3">
    <source>
        <dbReference type="SAM" id="SignalP"/>
    </source>
</evidence>
<feature type="signal peptide" evidence="3">
    <location>
        <begin position="1"/>
        <end position="25"/>
    </location>
</feature>
<dbReference type="InterPro" id="IPR006315">
    <property type="entry name" value="OM_autotransptr_brl_dom"/>
</dbReference>
<protein>
    <submittedName>
        <fullName evidence="5">Autotransporter outer membrane beta-barrel domain-containing protein</fullName>
    </submittedName>
</protein>
<dbReference type="SMART" id="SM00869">
    <property type="entry name" value="Autotransporter"/>
    <property type="match status" value="1"/>
</dbReference>
<feature type="compositionally biased region" description="Polar residues" evidence="2">
    <location>
        <begin position="63"/>
        <end position="72"/>
    </location>
</feature>
<gene>
    <name evidence="5" type="ORF">JD854_RS17035</name>
</gene>
<organism evidence="5 6">
    <name type="scientific">Citrobacter amalonaticus</name>
    <dbReference type="NCBI Taxonomy" id="35703"/>
    <lineage>
        <taxon>Bacteria</taxon>
        <taxon>Pseudomonadati</taxon>
        <taxon>Pseudomonadota</taxon>
        <taxon>Gammaproteobacteria</taxon>
        <taxon>Enterobacterales</taxon>
        <taxon>Enterobacteriaceae</taxon>
        <taxon>Citrobacter</taxon>
    </lineage>
</organism>
<dbReference type="PANTHER" id="PTHR12338">
    <property type="entry name" value="AUTOTRANSPORTER"/>
    <property type="match status" value="1"/>
</dbReference>
<dbReference type="NCBIfam" id="TIGR01414">
    <property type="entry name" value="autotrans_barl"/>
    <property type="match status" value="1"/>
</dbReference>
<feature type="domain" description="Autotransporter" evidence="4">
    <location>
        <begin position="1037"/>
        <end position="1325"/>
    </location>
</feature>
<dbReference type="InterPro" id="IPR013425">
    <property type="entry name" value="Autotrns_rpt"/>
</dbReference>
<dbReference type="SUPFAM" id="SSF51126">
    <property type="entry name" value="Pectin lyase-like"/>
    <property type="match status" value="1"/>
</dbReference>
<comment type="caution">
    <text evidence="5">The sequence shown here is derived from an EMBL/GenBank/DDBJ whole genome shotgun (WGS) entry which is preliminary data.</text>
</comment>
<dbReference type="EMBL" id="DACYAJ020000022">
    <property type="protein sequence ID" value="HCD1256743.1"/>
    <property type="molecule type" value="Genomic_DNA"/>
</dbReference>
<evidence type="ECO:0000256" key="2">
    <source>
        <dbReference type="SAM" id="MobiDB-lite"/>
    </source>
</evidence>
<sequence length="1325" mass="132247">MQHFNKNKIALLLASIFISSGPVIGATIHVDGSFPYTAQSNTGTHGSSGGSEGAGAGYVLSPNPETTAADNSVSVGSGITIKGGNGYAGGEGADGMSGTSATITNGGAITGGEGSYGASGIGTGGKGISGTDLSITNSRTGSITGGEGDRYSASGAGIAGNSLMITNDGAITGGDGSYGYDDNGGTGGIGGAGISGTDLTIINTYRITGGEGNSSGTGGDAISGSALSITNSGAILGGGGGFGYNGAEGGNAGAGISGSNMVIDNIARGSITGGRGNSSSIGGDAISGTDLRITNGGSIVGGEGGFGYDGAEGGNAGAGISGSNIVIDNIARGSITGGAGESGSVGGDAISGTDLRISNGGSIVGGEGGYGYGYGENASNAGAGISGSEIIIDNLAGGSITGGEGGSGGLDGLGGAGRPSAGGTGILGDNLAINNGGSITGGEGAFAGGDTTSPDGANGGTAISGHNLTISNLAGGIITGGKGSYSGSTNSTNISNGGNGGVGIFGDSLGISNSGSIVGGKGSYSSNGGANGVGGAAISGSNLTIINNRVITGGAPYSSGGEAGAAISLTGGSNMLTLNTDSTITGDIRLADGATTLQIVSNDEANRAINGNLTVGQSASVTLSEQPIEFTGNASFAEGAALTLGSDVSLKAASLSVGNNASLNANITHWDMQDILLVETTNGITGAFSYSNALVAGMNQPDFAYINAGSRIIKYSLYWNGLDSDAHGTFTLDEGRTFDLGVALADNTAHVNPAWDGKSLTKAGEGTLILSAENTYTGSTSVSEGMLKTTTSNAFASTSGVTIGEEGTLNLNGNSQTVNALDNRGTLLIDDYGVPPSSPLNVMLTGDVTNSGNIILNNSVTSAGNTLTINGDYAGHGGTLSLGTVLGGDSSLTDKLVITGNATGTTYVHVNNENGSGALLHEGIKIIETGSSTPEAFVQQGRIVAGSYEYHVKQGTASGSDRNNWYLTHLADTPDPDDAPDVIDNDRPAPGEPSDAVNVYRPEGGSYASNLAAANTLFNTRLQDRQGGSWYTDPATGERHMTSLWLRTSGGHSKGRMSDGQNTSSSNRVVVQLGGALLQGSVNGTDSYQLGVMAGYGKQDNDIHNSLSGYGSRGEVSGYSAGLYGTWYQNAVDKTGLYVDSWVLYNWFDNTVKGDELAQESYKSKGLTASLESGYAFHMGSFTAPGDWESNVYIRPQAQVTWMGVKANDHTEKNGTRVQGQGDNNIQTRLGMRLYANGKSSAEKGTVREFEPFIEANWIHNSKQYGVRMNDTSTSLQGSRNVGEVKVGVEGRLTRDLSVWGNVAQQMGNNGFRDTSGVLGIKYQF</sequence>
<feature type="compositionally biased region" description="Gly residues" evidence="2">
    <location>
        <begin position="46"/>
        <end position="56"/>
    </location>
</feature>
<feature type="region of interest" description="Disordered" evidence="2">
    <location>
        <begin position="41"/>
        <end position="72"/>
    </location>
</feature>
<dbReference type="InterPro" id="IPR036709">
    <property type="entry name" value="Autotransporte_beta_dom_sf"/>
</dbReference>
<proteinExistence type="predicted"/>
<dbReference type="InterPro" id="IPR050909">
    <property type="entry name" value="Bact_Autotransporter_VF"/>
</dbReference>
<evidence type="ECO:0000256" key="1">
    <source>
        <dbReference type="ARBA" id="ARBA00022729"/>
    </source>
</evidence>
<keyword evidence="1 3" id="KW-0732">Signal</keyword>
<dbReference type="PROSITE" id="PS51208">
    <property type="entry name" value="AUTOTRANSPORTER"/>
    <property type="match status" value="1"/>
</dbReference>
<reference evidence="5" key="1">
    <citation type="journal article" date="2018" name="Genome Biol.">
        <title>SKESA: strategic k-mer extension for scrupulous assemblies.</title>
        <authorList>
            <person name="Souvorov A."/>
            <person name="Agarwala R."/>
            <person name="Lipman D.J."/>
        </authorList>
    </citation>
    <scope>NUCLEOTIDE SEQUENCE</scope>
    <source>
        <strain evidence="5">CAV1698</strain>
    </source>
</reference>
<dbReference type="Pfam" id="PF12951">
    <property type="entry name" value="PATR"/>
    <property type="match status" value="1"/>
</dbReference>
<feature type="region of interest" description="Disordered" evidence="2">
    <location>
        <begin position="969"/>
        <end position="995"/>
    </location>
</feature>
<dbReference type="SUPFAM" id="SSF103515">
    <property type="entry name" value="Autotransporter"/>
    <property type="match status" value="1"/>
</dbReference>
<dbReference type="PANTHER" id="PTHR12338:SF5">
    <property type="entry name" value="ANTIGEN 43-RELATED"/>
    <property type="match status" value="1"/>
</dbReference>